<dbReference type="Pfam" id="PF23559">
    <property type="entry name" value="WHD_DRP"/>
    <property type="match status" value="1"/>
</dbReference>
<evidence type="ECO:0000313" key="7">
    <source>
        <dbReference type="Proteomes" id="UP001415857"/>
    </source>
</evidence>
<dbReference type="Pfam" id="PF23598">
    <property type="entry name" value="LRR_14"/>
    <property type="match status" value="1"/>
</dbReference>
<dbReference type="InterPro" id="IPR042197">
    <property type="entry name" value="Apaf_helical"/>
</dbReference>
<dbReference type="InterPro" id="IPR055414">
    <property type="entry name" value="LRR_R13L4/SHOC2-like"/>
</dbReference>
<dbReference type="InterPro" id="IPR027417">
    <property type="entry name" value="P-loop_NTPase"/>
</dbReference>
<dbReference type="AlphaFoldDB" id="A0AAP0RVK2"/>
<dbReference type="GO" id="GO:0098542">
    <property type="term" value="P:defense response to other organism"/>
    <property type="evidence" value="ECO:0007669"/>
    <property type="project" value="TreeGrafter"/>
</dbReference>
<dbReference type="Gene3D" id="3.40.50.300">
    <property type="entry name" value="P-loop containing nucleotide triphosphate hydrolases"/>
    <property type="match status" value="1"/>
</dbReference>
<evidence type="ECO:0000256" key="1">
    <source>
        <dbReference type="ARBA" id="ARBA00022737"/>
    </source>
</evidence>
<dbReference type="Gene3D" id="1.10.8.430">
    <property type="entry name" value="Helical domain of apoptotic protease-activating factors"/>
    <property type="match status" value="1"/>
</dbReference>
<dbReference type="PANTHER" id="PTHR23155:SF1232">
    <property type="entry name" value="OS09G0270700 PROTEIN"/>
    <property type="match status" value="1"/>
</dbReference>
<evidence type="ECO:0000313" key="6">
    <source>
        <dbReference type="EMBL" id="KAK9285780.1"/>
    </source>
</evidence>
<protein>
    <recommendedName>
        <fullName evidence="8">NB-ARC domain-containing protein</fullName>
    </recommendedName>
</protein>
<dbReference type="InterPro" id="IPR002182">
    <property type="entry name" value="NB-ARC"/>
</dbReference>
<dbReference type="GO" id="GO:0043531">
    <property type="term" value="F:ADP binding"/>
    <property type="evidence" value="ECO:0007669"/>
    <property type="project" value="InterPro"/>
</dbReference>
<dbReference type="Proteomes" id="UP001415857">
    <property type="component" value="Unassembled WGS sequence"/>
</dbReference>
<feature type="domain" description="NB-ARC" evidence="3">
    <location>
        <begin position="2"/>
        <end position="177"/>
    </location>
</feature>
<dbReference type="FunFam" id="3.40.50.300:FF:001091">
    <property type="entry name" value="Probable disease resistance protein At1g61300"/>
    <property type="match status" value="1"/>
</dbReference>
<sequence>MEEHTQKLLELLAEDEPRRTIISIVGMGGLGKTTLATKVYNDQIIKRGFDCWAWISMSEMYGYGELFTSMIKEVLQTKQMMVPSDLGSITCCLRLANMLNDYLREQRYVIVLDDVWDIDFWSKISGAFPSNKKGSRIILTTRNENVATLGIGSRVYCLPPLQENDAFTLFCKRVFWNDPDHSCPEELQPLARAIIKKCEGLPLAIVAIGGLMCSRNKAVMEWKKVYESLNWQLSNNPMLERVKDILSLSYNDLPSHLKHCFLYCCVFREGYPIKRKKLIRLWVAEGFIAERKGMTMEEVAEDHLTELIFRSMIQVTETNDAGRVKTCRVHDVMHELATTTSEKENFSTKYDGRESSLDTKFHRLSVYNRGKNIRLSTTMARHLRSFFVFETDMRSSFSLNALSSKFKLLRVLDLEGVFIETVPNALVDLFNLRYLNLRETKVRKLPKSMERLINLQTLDVRNTNVERLPNGISKLQKLRHLYMYRNSDVNSQTSHFLSSMQAPKGIWNLRSLQTLACIEAEAELIERVGNLTELRRLEITKLKGAEGPGLCSSIQMMTNLVWLGVMAISLEENLQLEALSPPCFLQKLTLVGKLNRLPHWVGSLAHLTHLYLGMSQLEGDVVSSLHVLPTLVFLELNKAFNGKLLHFKAEWFPRLKKLNLLQLGSLDYVKIEENALPSIRELYLIHCDELKVLPQGIEHLTGLRKLHLEEMPEEFLRRLKSDLREDQPTVRHISTINHVFLIERTRVTEKLC</sequence>
<comment type="caution">
    <text evidence="6">The sequence shown here is derived from an EMBL/GenBank/DDBJ whole genome shotgun (WGS) entry which is preliminary data.</text>
</comment>
<gene>
    <name evidence="6" type="ORF">L1049_024981</name>
</gene>
<dbReference type="InterPro" id="IPR044974">
    <property type="entry name" value="Disease_R_plants"/>
</dbReference>
<evidence type="ECO:0000259" key="5">
    <source>
        <dbReference type="Pfam" id="PF23598"/>
    </source>
</evidence>
<keyword evidence="1" id="KW-0677">Repeat</keyword>
<reference evidence="6 7" key="1">
    <citation type="journal article" date="2024" name="Plant J.">
        <title>Genome sequences and population genomics reveal climatic adaptation and genomic divergence between two closely related sweetgum species.</title>
        <authorList>
            <person name="Xu W.Q."/>
            <person name="Ren C.Q."/>
            <person name="Zhang X.Y."/>
            <person name="Comes H.P."/>
            <person name="Liu X.H."/>
            <person name="Li Y.G."/>
            <person name="Kettle C.J."/>
            <person name="Jalonen R."/>
            <person name="Gaisberger H."/>
            <person name="Ma Y.Z."/>
            <person name="Qiu Y.X."/>
        </authorList>
    </citation>
    <scope>NUCLEOTIDE SEQUENCE [LARGE SCALE GENOMIC DNA]</scope>
    <source>
        <strain evidence="6">Hangzhou</strain>
    </source>
</reference>
<keyword evidence="2" id="KW-0611">Plant defense</keyword>
<dbReference type="InterPro" id="IPR058922">
    <property type="entry name" value="WHD_DRP"/>
</dbReference>
<evidence type="ECO:0000256" key="2">
    <source>
        <dbReference type="ARBA" id="ARBA00022821"/>
    </source>
</evidence>
<accession>A0AAP0RVK2</accession>
<dbReference type="PRINTS" id="PR00364">
    <property type="entry name" value="DISEASERSIST"/>
</dbReference>
<name>A0AAP0RVK2_LIQFO</name>
<dbReference type="SUPFAM" id="SSF52058">
    <property type="entry name" value="L domain-like"/>
    <property type="match status" value="1"/>
</dbReference>
<dbReference type="PANTHER" id="PTHR23155">
    <property type="entry name" value="DISEASE RESISTANCE PROTEIN RP"/>
    <property type="match status" value="1"/>
</dbReference>
<dbReference type="Pfam" id="PF00931">
    <property type="entry name" value="NB-ARC"/>
    <property type="match status" value="1"/>
</dbReference>
<organism evidence="6 7">
    <name type="scientific">Liquidambar formosana</name>
    <name type="common">Formosan gum</name>
    <dbReference type="NCBI Taxonomy" id="63359"/>
    <lineage>
        <taxon>Eukaryota</taxon>
        <taxon>Viridiplantae</taxon>
        <taxon>Streptophyta</taxon>
        <taxon>Embryophyta</taxon>
        <taxon>Tracheophyta</taxon>
        <taxon>Spermatophyta</taxon>
        <taxon>Magnoliopsida</taxon>
        <taxon>eudicotyledons</taxon>
        <taxon>Gunneridae</taxon>
        <taxon>Pentapetalae</taxon>
        <taxon>Saxifragales</taxon>
        <taxon>Altingiaceae</taxon>
        <taxon>Liquidambar</taxon>
    </lineage>
</organism>
<feature type="domain" description="Disease resistance protein winged helix" evidence="4">
    <location>
        <begin position="266"/>
        <end position="337"/>
    </location>
</feature>
<evidence type="ECO:0008006" key="8">
    <source>
        <dbReference type="Google" id="ProtNLM"/>
    </source>
</evidence>
<proteinExistence type="predicted"/>
<feature type="domain" description="Disease resistance R13L4/SHOC-2-like LRR" evidence="5">
    <location>
        <begin position="382"/>
        <end position="709"/>
    </location>
</feature>
<dbReference type="FunFam" id="1.10.10.10:FF:000322">
    <property type="entry name" value="Probable disease resistance protein At1g63360"/>
    <property type="match status" value="1"/>
</dbReference>
<dbReference type="Gene3D" id="1.10.10.10">
    <property type="entry name" value="Winged helix-like DNA-binding domain superfamily/Winged helix DNA-binding domain"/>
    <property type="match status" value="1"/>
</dbReference>
<dbReference type="InterPro" id="IPR036388">
    <property type="entry name" value="WH-like_DNA-bd_sf"/>
</dbReference>
<keyword evidence="7" id="KW-1185">Reference proteome</keyword>
<dbReference type="EMBL" id="JBBPBK010000005">
    <property type="protein sequence ID" value="KAK9285780.1"/>
    <property type="molecule type" value="Genomic_DNA"/>
</dbReference>
<dbReference type="Gene3D" id="3.80.10.10">
    <property type="entry name" value="Ribonuclease Inhibitor"/>
    <property type="match status" value="1"/>
</dbReference>
<evidence type="ECO:0000259" key="4">
    <source>
        <dbReference type="Pfam" id="PF23559"/>
    </source>
</evidence>
<evidence type="ECO:0000259" key="3">
    <source>
        <dbReference type="Pfam" id="PF00931"/>
    </source>
</evidence>
<dbReference type="InterPro" id="IPR032675">
    <property type="entry name" value="LRR_dom_sf"/>
</dbReference>
<dbReference type="SUPFAM" id="SSF52540">
    <property type="entry name" value="P-loop containing nucleoside triphosphate hydrolases"/>
    <property type="match status" value="1"/>
</dbReference>